<feature type="region of interest" description="Disordered" evidence="1">
    <location>
        <begin position="412"/>
        <end position="458"/>
    </location>
</feature>
<proteinExistence type="predicted"/>
<dbReference type="InterPro" id="IPR004242">
    <property type="entry name" value="Transposase_21"/>
</dbReference>
<sequence length="458" mass="52572">MPEYYNWTSHGEEIVQEYFKAPTVRPLSEERTPAGHVEDIPDDGMRSCLLTPVLVYIVRGGGPYDYEQSWLADHFYNTVRATDHPLWDGCIQSQLSVVAELVDIKTDGHISDRMYNRISHWANRILSPNHTLPEDYYSTKKLVKDLGLFIEKISHVRMIVCCIGRSTSIWSTANSVGTLGTSLPEGETHAGRSPRMMSLEEPCNVRLGLCKDGFAPHGVRTYDHATDSAFHMRAALMWIVNDLPAYDMASRWSTAGVMGCPVFMDIKKNIKDNTNARRNLKIICNCPELELDKYRPNIMSIAVYILAKEQKRRVCEWIRGPKFPDGYASNLARFVDMTVLRMHSMKSHDYHVFMQKLILITFHQMLSEHVHPELNYTDKELLKYHYWGPSAEVTSVPCYFVNGYNFQTEHHNTDKSTMNYGAAGTSRRQVHENDDENYDGDDDSDRDDETDDDEYEAT</sequence>
<reference evidence="2" key="2">
    <citation type="journal article" date="2024" name="Plant">
        <title>Genomic evolution and insights into agronomic trait innovations of Sesamum species.</title>
        <authorList>
            <person name="Miao H."/>
            <person name="Wang L."/>
            <person name="Qu L."/>
            <person name="Liu H."/>
            <person name="Sun Y."/>
            <person name="Le M."/>
            <person name="Wang Q."/>
            <person name="Wei S."/>
            <person name="Zheng Y."/>
            <person name="Lin W."/>
            <person name="Duan Y."/>
            <person name="Cao H."/>
            <person name="Xiong S."/>
            <person name="Wang X."/>
            <person name="Wei L."/>
            <person name="Li C."/>
            <person name="Ma Q."/>
            <person name="Ju M."/>
            <person name="Zhao R."/>
            <person name="Li G."/>
            <person name="Mu C."/>
            <person name="Tian Q."/>
            <person name="Mei H."/>
            <person name="Zhang T."/>
            <person name="Gao T."/>
            <person name="Zhang H."/>
        </authorList>
    </citation>
    <scope>NUCLEOTIDE SEQUENCE</scope>
    <source>
        <strain evidence="2">G02</strain>
    </source>
</reference>
<accession>A0AAW2M3R2</accession>
<evidence type="ECO:0000313" key="2">
    <source>
        <dbReference type="EMBL" id="KAL0325131.1"/>
    </source>
</evidence>
<dbReference type="PANTHER" id="PTHR10775">
    <property type="entry name" value="OS08G0208400 PROTEIN"/>
    <property type="match status" value="1"/>
</dbReference>
<dbReference type="AlphaFoldDB" id="A0AAW2M3R2"/>
<dbReference type="PANTHER" id="PTHR10775:SF193">
    <property type="entry name" value="DUF4216 DOMAIN-CONTAINING PROTEIN"/>
    <property type="match status" value="1"/>
</dbReference>
<organism evidence="2">
    <name type="scientific">Sesamum radiatum</name>
    <name type="common">Black benniseed</name>
    <dbReference type="NCBI Taxonomy" id="300843"/>
    <lineage>
        <taxon>Eukaryota</taxon>
        <taxon>Viridiplantae</taxon>
        <taxon>Streptophyta</taxon>
        <taxon>Embryophyta</taxon>
        <taxon>Tracheophyta</taxon>
        <taxon>Spermatophyta</taxon>
        <taxon>Magnoliopsida</taxon>
        <taxon>eudicotyledons</taxon>
        <taxon>Gunneridae</taxon>
        <taxon>Pentapetalae</taxon>
        <taxon>asterids</taxon>
        <taxon>lamiids</taxon>
        <taxon>Lamiales</taxon>
        <taxon>Pedaliaceae</taxon>
        <taxon>Sesamum</taxon>
    </lineage>
</organism>
<feature type="compositionally biased region" description="Acidic residues" evidence="1">
    <location>
        <begin position="433"/>
        <end position="458"/>
    </location>
</feature>
<dbReference type="EMBL" id="JACGWJ010000023">
    <property type="protein sequence ID" value="KAL0325131.1"/>
    <property type="molecule type" value="Genomic_DNA"/>
</dbReference>
<comment type="caution">
    <text evidence="2">The sequence shown here is derived from an EMBL/GenBank/DDBJ whole genome shotgun (WGS) entry which is preliminary data.</text>
</comment>
<name>A0AAW2M3R2_SESRA</name>
<protein>
    <submittedName>
        <fullName evidence="2">Uncharacterized protein</fullName>
    </submittedName>
</protein>
<reference evidence="2" key="1">
    <citation type="submission" date="2020-06" db="EMBL/GenBank/DDBJ databases">
        <authorList>
            <person name="Li T."/>
            <person name="Hu X."/>
            <person name="Zhang T."/>
            <person name="Song X."/>
            <person name="Zhang H."/>
            <person name="Dai N."/>
            <person name="Sheng W."/>
            <person name="Hou X."/>
            <person name="Wei L."/>
        </authorList>
    </citation>
    <scope>NUCLEOTIDE SEQUENCE</scope>
    <source>
        <strain evidence="2">G02</strain>
        <tissue evidence="2">Leaf</tissue>
    </source>
</reference>
<gene>
    <name evidence="2" type="ORF">Sradi_5082400</name>
</gene>
<evidence type="ECO:0000256" key="1">
    <source>
        <dbReference type="SAM" id="MobiDB-lite"/>
    </source>
</evidence>
<dbReference type="Pfam" id="PF02992">
    <property type="entry name" value="Transposase_21"/>
    <property type="match status" value="1"/>
</dbReference>